<dbReference type="Proteomes" id="UP000290540">
    <property type="component" value="Unassembled WGS sequence"/>
</dbReference>
<dbReference type="PANTHER" id="PTHR13696:SF96">
    <property type="entry name" value="COBQ_COBB_MIND_PARA NUCLEOTIDE BINDING DOMAIN-CONTAINING PROTEIN"/>
    <property type="match status" value="1"/>
</dbReference>
<sequence length="505" mass="55869">MSSPALPVRQRPMQEREQLDLFRALPGDMAPRDSQDLMAFPFFSLAKSRRVAPIDFRAGNVTIRVEGTAEHGIATIWDADILIWAASQIVEARDAGLRPSRLMQATPYEILRFIGRGTSLRDYQRLKAALDRLQSTTVATSIRETTGRRLHRFSWINEWKELADASGTPLGIELILPDWFYAGVIDAALVLTIDPAYFRLTGGIERWLYRLVRKHGGRQEHGWQFDFQHLYRKSGSVARYYDFAADLRALVARQSLPGYHLGIEHGNAAAVDNRHAAINAAATAGLSNMEGQAMIVALLNQKGGVGKTTLATHIAGELAMRGQHVVLLDADPQGSSLDWTQRRSQQGLPRLFSAVGLARETLHQEAPELARRADHVVIDGPPRIAALARSALLAAERVLIPVQPSPYDLWASAEMVALIREAQVFRPALRAAFVINRRVSTTVIGREARQALADQPLPALRAEVHQRIVFADSVAAGRLARETAPDSAAAREITVLVDELLRWTT</sequence>
<dbReference type="SUPFAM" id="SSF52540">
    <property type="entry name" value="P-loop containing nucleoside triphosphate hydrolases"/>
    <property type="match status" value="1"/>
</dbReference>
<reference evidence="2 3" key="1">
    <citation type="submission" date="2016-12" db="EMBL/GenBank/DDBJ databases">
        <title>Draft genome sequence of Fusarium oxysporum causing rot on Narcissus.</title>
        <authorList>
            <person name="Armitage A.D."/>
            <person name="Taylor A."/>
            <person name="Clarkson J.P."/>
            <person name="Harrison R.J."/>
            <person name="Jackson A.C."/>
        </authorList>
    </citation>
    <scope>NUCLEOTIDE SEQUENCE [LARGE SCALE GENOMIC DNA]</scope>
    <source>
        <strain evidence="2 3">N139</strain>
    </source>
</reference>
<organism evidence="2 3">
    <name type="scientific">Fusarium oxysporum f. sp. narcissi</name>
    <dbReference type="NCBI Taxonomy" id="451672"/>
    <lineage>
        <taxon>Eukaryota</taxon>
        <taxon>Fungi</taxon>
        <taxon>Dikarya</taxon>
        <taxon>Ascomycota</taxon>
        <taxon>Pezizomycotina</taxon>
        <taxon>Sordariomycetes</taxon>
        <taxon>Hypocreomycetidae</taxon>
        <taxon>Hypocreales</taxon>
        <taxon>Nectriaceae</taxon>
        <taxon>Fusarium</taxon>
        <taxon>Fusarium oxysporum species complex</taxon>
    </lineage>
</organism>
<dbReference type="InterPro" id="IPR018777">
    <property type="entry name" value="Replication_initiator_prot_A"/>
</dbReference>
<dbReference type="Pfam" id="PF01656">
    <property type="entry name" value="CbiA"/>
    <property type="match status" value="1"/>
</dbReference>
<dbReference type="NCBIfam" id="NF041546">
    <property type="entry name" value="ParA_partition"/>
    <property type="match status" value="1"/>
</dbReference>
<dbReference type="InterPro" id="IPR050678">
    <property type="entry name" value="DNA_Partitioning_ATPase"/>
</dbReference>
<proteinExistence type="predicted"/>
<feature type="domain" description="CobQ/CobB/MinD/ParA nucleotide binding" evidence="1">
    <location>
        <begin position="297"/>
        <end position="477"/>
    </location>
</feature>
<accession>A0A4Q2V1S9</accession>
<evidence type="ECO:0000313" key="2">
    <source>
        <dbReference type="EMBL" id="RYC80492.1"/>
    </source>
</evidence>
<name>A0A4Q2V1S9_FUSOX</name>
<comment type="caution">
    <text evidence="2">The sequence shown here is derived from an EMBL/GenBank/DDBJ whole genome shotgun (WGS) entry which is preliminary data.</text>
</comment>
<dbReference type="InterPro" id="IPR002586">
    <property type="entry name" value="CobQ/CobB/MinD/ParA_Nub-bd_dom"/>
</dbReference>
<dbReference type="AlphaFoldDB" id="A0A4Q2V1S9"/>
<dbReference type="InterPro" id="IPR048089">
    <property type="entry name" value="McdA"/>
</dbReference>
<dbReference type="InterPro" id="IPR027417">
    <property type="entry name" value="P-loop_NTPase"/>
</dbReference>
<protein>
    <recommendedName>
        <fullName evidence="1">CobQ/CobB/MinD/ParA nucleotide binding domain-containing protein</fullName>
    </recommendedName>
</protein>
<evidence type="ECO:0000259" key="1">
    <source>
        <dbReference type="Pfam" id="PF01656"/>
    </source>
</evidence>
<dbReference type="EMBL" id="MQTW01000365">
    <property type="protein sequence ID" value="RYC80492.1"/>
    <property type="molecule type" value="Genomic_DNA"/>
</dbReference>
<evidence type="ECO:0000313" key="3">
    <source>
        <dbReference type="Proteomes" id="UP000290540"/>
    </source>
</evidence>
<dbReference type="Pfam" id="PF10134">
    <property type="entry name" value="RPA"/>
    <property type="match status" value="1"/>
</dbReference>
<dbReference type="Gene3D" id="3.40.50.300">
    <property type="entry name" value="P-loop containing nucleotide triphosphate hydrolases"/>
    <property type="match status" value="1"/>
</dbReference>
<gene>
    <name evidence="2" type="ORF">BFJ63_vAg16616</name>
</gene>
<dbReference type="PANTHER" id="PTHR13696">
    <property type="entry name" value="P-LOOP CONTAINING NUCLEOSIDE TRIPHOSPHATE HYDROLASE"/>
    <property type="match status" value="1"/>
</dbReference>
<dbReference type="CDD" id="cd02042">
    <property type="entry name" value="ParAB_family"/>
    <property type="match status" value="1"/>
</dbReference>